<protein>
    <submittedName>
        <fullName evidence="2">Uncharacterized protein</fullName>
    </submittedName>
</protein>
<dbReference type="Ensembl" id="ENSPTXT00000019459.1">
    <property type="protein sequence ID" value="ENSPTXP00000018886.1"/>
    <property type="gene ID" value="ENSPTXG00000013025.1"/>
</dbReference>
<feature type="compositionally biased region" description="Basic and acidic residues" evidence="1">
    <location>
        <begin position="112"/>
        <end position="121"/>
    </location>
</feature>
<dbReference type="GeneTree" id="ENSGT00940000179241"/>
<reference evidence="2" key="2">
    <citation type="submission" date="2025-09" db="UniProtKB">
        <authorList>
            <consortium name="Ensembl"/>
        </authorList>
    </citation>
    <scope>IDENTIFICATION</scope>
</reference>
<accession>A0A670ZCR8</accession>
<organism evidence="2 3">
    <name type="scientific">Pseudonaja textilis</name>
    <name type="common">Eastern brown snake</name>
    <dbReference type="NCBI Taxonomy" id="8673"/>
    <lineage>
        <taxon>Eukaryota</taxon>
        <taxon>Metazoa</taxon>
        <taxon>Chordata</taxon>
        <taxon>Craniata</taxon>
        <taxon>Vertebrata</taxon>
        <taxon>Euteleostomi</taxon>
        <taxon>Lepidosauria</taxon>
        <taxon>Squamata</taxon>
        <taxon>Bifurcata</taxon>
        <taxon>Unidentata</taxon>
        <taxon>Episquamata</taxon>
        <taxon>Toxicofera</taxon>
        <taxon>Serpentes</taxon>
        <taxon>Colubroidea</taxon>
        <taxon>Elapidae</taxon>
        <taxon>Hydrophiinae</taxon>
        <taxon>Pseudonaja</taxon>
    </lineage>
</organism>
<name>A0A670ZCR8_PSETE</name>
<keyword evidence="3" id="KW-1185">Reference proteome</keyword>
<proteinExistence type="predicted"/>
<feature type="compositionally biased region" description="Acidic residues" evidence="1">
    <location>
        <begin position="43"/>
        <end position="52"/>
    </location>
</feature>
<feature type="region of interest" description="Disordered" evidence="1">
    <location>
        <begin position="1"/>
        <end position="121"/>
    </location>
</feature>
<sequence length="121" mass="13072">VLEDEESHEIDGQTDRAYHEDKRGVADGFRPRQALQRFHQDGEIEGGQEDGVAEGAHHLGPSAAVRGAGTPSALVRQASCDEAHAESEHVGEHAEGVGDQRDGVAHVARHQFGHEEARCHD</sequence>
<feature type="compositionally biased region" description="Basic and acidic residues" evidence="1">
    <location>
        <begin position="9"/>
        <end position="25"/>
    </location>
</feature>
<feature type="compositionally biased region" description="Basic and acidic residues" evidence="1">
    <location>
        <begin position="79"/>
        <end position="104"/>
    </location>
</feature>
<dbReference type="Proteomes" id="UP000472273">
    <property type="component" value="Unplaced"/>
</dbReference>
<reference evidence="2" key="1">
    <citation type="submission" date="2025-08" db="UniProtKB">
        <authorList>
            <consortium name="Ensembl"/>
        </authorList>
    </citation>
    <scope>IDENTIFICATION</scope>
</reference>
<evidence type="ECO:0000313" key="2">
    <source>
        <dbReference type="Ensembl" id="ENSPTXP00000018886.1"/>
    </source>
</evidence>
<dbReference type="OMA" id="RHQLGHE"/>
<dbReference type="AlphaFoldDB" id="A0A670ZCR8"/>
<evidence type="ECO:0000313" key="3">
    <source>
        <dbReference type="Proteomes" id="UP000472273"/>
    </source>
</evidence>
<evidence type="ECO:0000256" key="1">
    <source>
        <dbReference type="SAM" id="MobiDB-lite"/>
    </source>
</evidence>